<dbReference type="RefSeq" id="WP_275568206.1">
    <property type="nucleotide sequence ID" value="NZ_JARGYC010000041.1"/>
</dbReference>
<reference evidence="2" key="1">
    <citation type="submission" date="2023-03" db="EMBL/GenBank/DDBJ databases">
        <title>Multiphase analysis and comparison of six strains from genera Psychromarinibacter, Lutimaribacter, and Maritimibacter, including a novel species: Psychromarinibacter sediminicola sp. nov.</title>
        <authorList>
            <person name="Wang Y.-H."/>
            <person name="Ye M.-Q."/>
            <person name="Du Z.-J."/>
        </authorList>
    </citation>
    <scope>NUCLEOTIDE SEQUENCE</scope>
    <source>
        <strain evidence="2">C21-152</strain>
    </source>
</reference>
<sequence>MVKFATFAKAERAGWADATIVAAYVERFGPVVDAVAARLVAQVAPEGRHILDLCCGHGALTAALADAGARVTGLDFSPEMLAIARKHAPGIEFVEGDATTLQFRDGAFDSVISNFGMMHIPDQPAALAEICRVLRPGGRFLMATWAAPDRSPAFGAAFGTFRALGDFSGAAPQPDLFAFSRPDDARKMMAAAGLTMIAHEDIEEAWVLRDPSELFDIFNEATVGAKMLISGQTPETVALMRTRMTEIVAERHADGNCWRVPVVVSVIEAECA</sequence>
<dbReference type="Proteomes" id="UP001220964">
    <property type="component" value="Unassembled WGS sequence"/>
</dbReference>
<organism evidence="2 3">
    <name type="scientific">Psychromarinibacter sediminicola</name>
    <dbReference type="NCBI Taxonomy" id="3033385"/>
    <lineage>
        <taxon>Bacteria</taxon>
        <taxon>Pseudomonadati</taxon>
        <taxon>Pseudomonadota</taxon>
        <taxon>Alphaproteobacteria</taxon>
        <taxon>Rhodobacterales</taxon>
        <taxon>Paracoccaceae</taxon>
        <taxon>Psychromarinibacter</taxon>
    </lineage>
</organism>
<comment type="caution">
    <text evidence="2">The sequence shown here is derived from an EMBL/GenBank/DDBJ whole genome shotgun (WGS) entry which is preliminary data.</text>
</comment>
<dbReference type="GO" id="GO:0008757">
    <property type="term" value="F:S-adenosylmethionine-dependent methyltransferase activity"/>
    <property type="evidence" value="ECO:0007669"/>
    <property type="project" value="InterPro"/>
</dbReference>
<feature type="domain" description="Methyltransferase type 11" evidence="1">
    <location>
        <begin position="51"/>
        <end position="141"/>
    </location>
</feature>
<keyword evidence="2" id="KW-0808">Transferase</keyword>
<name>A0AAE3NUV4_9RHOB</name>
<dbReference type="InterPro" id="IPR029063">
    <property type="entry name" value="SAM-dependent_MTases_sf"/>
</dbReference>
<keyword evidence="2" id="KW-0489">Methyltransferase</keyword>
<dbReference type="GO" id="GO:0032259">
    <property type="term" value="P:methylation"/>
    <property type="evidence" value="ECO:0007669"/>
    <property type="project" value="UniProtKB-KW"/>
</dbReference>
<evidence type="ECO:0000313" key="3">
    <source>
        <dbReference type="Proteomes" id="UP001220964"/>
    </source>
</evidence>
<keyword evidence="3" id="KW-1185">Reference proteome</keyword>
<dbReference type="CDD" id="cd02440">
    <property type="entry name" value="AdoMet_MTases"/>
    <property type="match status" value="1"/>
</dbReference>
<dbReference type="Gene3D" id="3.40.50.150">
    <property type="entry name" value="Vaccinia Virus protein VP39"/>
    <property type="match status" value="1"/>
</dbReference>
<proteinExistence type="predicted"/>
<dbReference type="InterPro" id="IPR013216">
    <property type="entry name" value="Methyltransf_11"/>
</dbReference>
<accession>A0AAE3NUV4</accession>
<protein>
    <submittedName>
        <fullName evidence="2">Methyltransferase domain-containing protein</fullName>
    </submittedName>
</protein>
<dbReference type="Pfam" id="PF08241">
    <property type="entry name" value="Methyltransf_11"/>
    <property type="match status" value="1"/>
</dbReference>
<dbReference type="PANTHER" id="PTHR43591:SF24">
    <property type="entry name" value="2-METHOXY-6-POLYPRENYL-1,4-BENZOQUINOL METHYLASE, MITOCHONDRIAL"/>
    <property type="match status" value="1"/>
</dbReference>
<evidence type="ECO:0000259" key="1">
    <source>
        <dbReference type="Pfam" id="PF08241"/>
    </source>
</evidence>
<gene>
    <name evidence="2" type="ORF">P1J78_15105</name>
</gene>
<evidence type="ECO:0000313" key="2">
    <source>
        <dbReference type="EMBL" id="MDF0602069.1"/>
    </source>
</evidence>
<dbReference type="AlphaFoldDB" id="A0AAE3NUV4"/>
<dbReference type="EMBL" id="JARGYC010000041">
    <property type="protein sequence ID" value="MDF0602069.1"/>
    <property type="molecule type" value="Genomic_DNA"/>
</dbReference>
<dbReference type="SUPFAM" id="SSF53335">
    <property type="entry name" value="S-adenosyl-L-methionine-dependent methyltransferases"/>
    <property type="match status" value="1"/>
</dbReference>
<dbReference type="PANTHER" id="PTHR43591">
    <property type="entry name" value="METHYLTRANSFERASE"/>
    <property type="match status" value="1"/>
</dbReference>